<organism evidence="9 10">
    <name type="scientific">Triparma laevis f. longispina</name>
    <dbReference type="NCBI Taxonomy" id="1714387"/>
    <lineage>
        <taxon>Eukaryota</taxon>
        <taxon>Sar</taxon>
        <taxon>Stramenopiles</taxon>
        <taxon>Ochrophyta</taxon>
        <taxon>Bolidophyceae</taxon>
        <taxon>Parmales</taxon>
        <taxon>Triparmaceae</taxon>
        <taxon>Triparma</taxon>
    </lineage>
</organism>
<feature type="transmembrane region" description="Helical" evidence="7">
    <location>
        <begin position="72"/>
        <end position="91"/>
    </location>
</feature>
<evidence type="ECO:0000256" key="2">
    <source>
        <dbReference type="ARBA" id="ARBA00022448"/>
    </source>
</evidence>
<keyword evidence="4 7" id="KW-1133">Transmembrane helix</keyword>
<feature type="compositionally biased region" description="Basic and acidic residues" evidence="6">
    <location>
        <begin position="412"/>
        <end position="423"/>
    </location>
</feature>
<evidence type="ECO:0000313" key="10">
    <source>
        <dbReference type="Proteomes" id="UP001165122"/>
    </source>
</evidence>
<comment type="caution">
    <text evidence="9">The sequence shown here is derived from an EMBL/GenBank/DDBJ whole genome shotgun (WGS) entry which is preliminary data.</text>
</comment>
<feature type="compositionally biased region" description="Acidic residues" evidence="6">
    <location>
        <begin position="400"/>
        <end position="411"/>
    </location>
</feature>
<feature type="transmembrane region" description="Helical" evidence="7">
    <location>
        <begin position="373"/>
        <end position="391"/>
    </location>
</feature>
<feature type="transmembrane region" description="Helical" evidence="7">
    <location>
        <begin position="47"/>
        <end position="65"/>
    </location>
</feature>
<evidence type="ECO:0000313" key="9">
    <source>
        <dbReference type="EMBL" id="GMI16322.1"/>
    </source>
</evidence>
<evidence type="ECO:0000259" key="8">
    <source>
        <dbReference type="PROSITE" id="PS50850"/>
    </source>
</evidence>
<feature type="transmembrane region" description="Helical" evidence="7">
    <location>
        <begin position="341"/>
        <end position="361"/>
    </location>
</feature>
<dbReference type="EMBL" id="BRXW01000249">
    <property type="protein sequence ID" value="GMI16322.1"/>
    <property type="molecule type" value="Genomic_DNA"/>
</dbReference>
<dbReference type="InterPro" id="IPR036259">
    <property type="entry name" value="MFS_trans_sf"/>
</dbReference>
<feature type="transmembrane region" description="Helical" evidence="7">
    <location>
        <begin position="216"/>
        <end position="237"/>
    </location>
</feature>
<reference evidence="10" key="1">
    <citation type="journal article" date="2023" name="Commun. Biol.">
        <title>Genome analysis of Parmales, the sister group of diatoms, reveals the evolutionary specialization of diatoms from phago-mixotrophs to photoautotrophs.</title>
        <authorList>
            <person name="Ban H."/>
            <person name="Sato S."/>
            <person name="Yoshikawa S."/>
            <person name="Yamada K."/>
            <person name="Nakamura Y."/>
            <person name="Ichinomiya M."/>
            <person name="Sato N."/>
            <person name="Blanc-Mathieu R."/>
            <person name="Endo H."/>
            <person name="Kuwata A."/>
            <person name="Ogata H."/>
        </authorList>
    </citation>
    <scope>NUCLEOTIDE SEQUENCE [LARGE SCALE GENOMIC DNA]</scope>
    <source>
        <strain evidence="10">NIES 3700</strain>
    </source>
</reference>
<keyword evidence="3 7" id="KW-0812">Transmembrane</keyword>
<dbReference type="OrthoDB" id="206084at2759"/>
<evidence type="ECO:0000256" key="7">
    <source>
        <dbReference type="SAM" id="Phobius"/>
    </source>
</evidence>
<dbReference type="InterPro" id="IPR011701">
    <property type="entry name" value="MFS"/>
</dbReference>
<dbReference type="PANTHER" id="PTHR23511">
    <property type="entry name" value="SYNAPTIC VESICLE GLYCOPROTEIN 2"/>
    <property type="match status" value="1"/>
</dbReference>
<dbReference type="SUPFAM" id="SSF103473">
    <property type="entry name" value="MFS general substrate transporter"/>
    <property type="match status" value="1"/>
</dbReference>
<feature type="region of interest" description="Disordered" evidence="6">
    <location>
        <begin position="400"/>
        <end position="423"/>
    </location>
</feature>
<gene>
    <name evidence="9" type="ORF">TrLO_g11839</name>
</gene>
<feature type="transmembrane region" description="Helical" evidence="7">
    <location>
        <begin position="162"/>
        <end position="182"/>
    </location>
</feature>
<dbReference type="GO" id="GO:0016020">
    <property type="term" value="C:membrane"/>
    <property type="evidence" value="ECO:0007669"/>
    <property type="project" value="UniProtKB-SubCell"/>
</dbReference>
<keyword evidence="2" id="KW-0813">Transport</keyword>
<keyword evidence="10" id="KW-1185">Reference proteome</keyword>
<feature type="transmembrane region" description="Helical" evidence="7">
    <location>
        <begin position="277"/>
        <end position="297"/>
    </location>
</feature>
<proteinExistence type="predicted"/>
<accession>A0A9W7KYA9</accession>
<keyword evidence="5 7" id="KW-0472">Membrane</keyword>
<feature type="transmembrane region" description="Helical" evidence="7">
    <location>
        <begin position="97"/>
        <end position="120"/>
    </location>
</feature>
<evidence type="ECO:0000256" key="4">
    <source>
        <dbReference type="ARBA" id="ARBA00022989"/>
    </source>
</evidence>
<feature type="transmembrane region" description="Helical" evidence="7">
    <location>
        <begin position="132"/>
        <end position="150"/>
    </location>
</feature>
<comment type="subcellular location">
    <subcellularLocation>
        <location evidence="1">Membrane</location>
        <topology evidence="1">Multi-pass membrane protein</topology>
    </subcellularLocation>
</comment>
<evidence type="ECO:0000256" key="3">
    <source>
        <dbReference type="ARBA" id="ARBA00022692"/>
    </source>
</evidence>
<feature type="domain" description="Major facilitator superfamily (MFS) profile" evidence="8">
    <location>
        <begin position="4"/>
        <end position="396"/>
    </location>
</feature>
<dbReference type="Pfam" id="PF07690">
    <property type="entry name" value="MFS_1"/>
    <property type="match status" value="1"/>
</dbReference>
<dbReference type="Proteomes" id="UP001165122">
    <property type="component" value="Unassembled WGS sequence"/>
</dbReference>
<name>A0A9W7KYA9_9STRA</name>
<feature type="transmembrane region" description="Helical" evidence="7">
    <location>
        <begin position="303"/>
        <end position="329"/>
    </location>
</feature>
<evidence type="ECO:0000256" key="1">
    <source>
        <dbReference type="ARBA" id="ARBA00004141"/>
    </source>
</evidence>
<protein>
    <recommendedName>
        <fullName evidence="8">Major facilitator superfamily (MFS) profile domain-containing protein</fullName>
    </recommendedName>
</protein>
<dbReference type="PANTHER" id="PTHR23511:SF34">
    <property type="entry name" value="SYNAPTIC VESICLE GLYCOPROTEIN 2"/>
    <property type="match status" value="1"/>
</dbReference>
<sequence length="423" mass="46171">MNRIIFALGVCTASDAIEVLLINSLSSSPTFQATFNRESTEFSDTSSFTFFGMFLGGLTASLLNARIGLRNLLLASLSVTFVLSLLTNLASDIALYNYIRFIIGISIGSTIPPTFTLAALHSEAEERGRNNTLVAWFWMVGSIYISVAAYCMFEFSDANWRIFNVTCSLPSGFAIFLVYNYVGEPKGTKGGEIGLLDHVKSMRNLYNNVEQRRRTLLLQLCWFTLSFSTFSLLSVITPLFSEVGIESEYLSTVIFSSAALAGNVGSYLCIDNVERRKLLGVSVVCASLSAFLFAFFANETNSSKAWVIVFAACLFQISDTAAWNVVDIVSSEQFIERRSKATGFGICSATGRLGAFAAQFVNGGLIDGGVTKLLIIDGVVLLICGIGAVGLDERCSFLDEDEGEDDDEAEEHSEHKTLMDFIE</sequence>
<feature type="transmembrane region" description="Helical" evidence="7">
    <location>
        <begin position="249"/>
        <end position="270"/>
    </location>
</feature>
<dbReference type="AlphaFoldDB" id="A0A9W7KYA9"/>
<dbReference type="Gene3D" id="1.20.1250.20">
    <property type="entry name" value="MFS general substrate transporter like domains"/>
    <property type="match status" value="2"/>
</dbReference>
<dbReference type="PROSITE" id="PS50850">
    <property type="entry name" value="MFS"/>
    <property type="match status" value="1"/>
</dbReference>
<evidence type="ECO:0000256" key="5">
    <source>
        <dbReference type="ARBA" id="ARBA00023136"/>
    </source>
</evidence>
<dbReference type="GO" id="GO:0022857">
    <property type="term" value="F:transmembrane transporter activity"/>
    <property type="evidence" value="ECO:0007669"/>
    <property type="project" value="InterPro"/>
</dbReference>
<dbReference type="InterPro" id="IPR020846">
    <property type="entry name" value="MFS_dom"/>
</dbReference>
<evidence type="ECO:0000256" key="6">
    <source>
        <dbReference type="SAM" id="MobiDB-lite"/>
    </source>
</evidence>